<gene>
    <name evidence="2" type="ORF">C7I55_07875</name>
</gene>
<dbReference type="AlphaFoldDB" id="A0A2P7QW10"/>
<feature type="compositionally biased region" description="Basic and acidic residues" evidence="1">
    <location>
        <begin position="53"/>
        <end position="76"/>
    </location>
</feature>
<dbReference type="Proteomes" id="UP000241167">
    <property type="component" value="Unassembled WGS sequence"/>
</dbReference>
<dbReference type="EMBL" id="PXYI01000002">
    <property type="protein sequence ID" value="PSJ42143.1"/>
    <property type="molecule type" value="Genomic_DNA"/>
</dbReference>
<name>A0A2P7QW10_9SPHN</name>
<protein>
    <submittedName>
        <fullName evidence="2">Uncharacterized protein</fullName>
    </submittedName>
</protein>
<feature type="region of interest" description="Disordered" evidence="1">
    <location>
        <begin position="53"/>
        <end position="108"/>
    </location>
</feature>
<accession>A0A2P7QW10</accession>
<proteinExistence type="predicted"/>
<sequence>MTETVVARVRKKVIRAQRNKQGTRFTPEEMDLLLEIGQYELLAAQEAKELKELARQRPEAREAREASVPARERADRAMVGPAPSTPEEALERARRLIASGKKPAKRKS</sequence>
<reference evidence="2 3" key="1">
    <citation type="submission" date="2018-03" db="EMBL/GenBank/DDBJ databases">
        <title>The draft genome of Sphingosinicella sp. GL-C-18.</title>
        <authorList>
            <person name="Liu L."/>
            <person name="Li L."/>
            <person name="Liang L."/>
            <person name="Zhang X."/>
            <person name="Wang T."/>
        </authorList>
    </citation>
    <scope>NUCLEOTIDE SEQUENCE [LARGE SCALE GENOMIC DNA]</scope>
    <source>
        <strain evidence="2 3">GL-C-18</strain>
    </source>
</reference>
<keyword evidence="3" id="KW-1185">Reference proteome</keyword>
<comment type="caution">
    <text evidence="2">The sequence shown here is derived from an EMBL/GenBank/DDBJ whole genome shotgun (WGS) entry which is preliminary data.</text>
</comment>
<evidence type="ECO:0000256" key="1">
    <source>
        <dbReference type="SAM" id="MobiDB-lite"/>
    </source>
</evidence>
<dbReference type="RefSeq" id="WP_106512310.1">
    <property type="nucleotide sequence ID" value="NZ_PXYI01000002.1"/>
</dbReference>
<evidence type="ECO:0000313" key="2">
    <source>
        <dbReference type="EMBL" id="PSJ42143.1"/>
    </source>
</evidence>
<organism evidence="2 3">
    <name type="scientific">Allosphingosinicella deserti</name>
    <dbReference type="NCBI Taxonomy" id="2116704"/>
    <lineage>
        <taxon>Bacteria</taxon>
        <taxon>Pseudomonadati</taxon>
        <taxon>Pseudomonadota</taxon>
        <taxon>Alphaproteobacteria</taxon>
        <taxon>Sphingomonadales</taxon>
        <taxon>Sphingomonadaceae</taxon>
        <taxon>Allosphingosinicella</taxon>
    </lineage>
</organism>
<evidence type="ECO:0000313" key="3">
    <source>
        <dbReference type="Proteomes" id="UP000241167"/>
    </source>
</evidence>